<dbReference type="EMBL" id="JACRSN010000012">
    <property type="protein sequence ID" value="MBC8534125.1"/>
    <property type="molecule type" value="Genomic_DNA"/>
</dbReference>
<dbReference type="Proteomes" id="UP000651482">
    <property type="component" value="Unassembled WGS sequence"/>
</dbReference>
<keyword evidence="3" id="KW-1185">Reference proteome</keyword>
<keyword evidence="1" id="KW-0472">Membrane</keyword>
<gene>
    <name evidence="2" type="ORF">IAG03_08965</name>
</gene>
<evidence type="ECO:0000256" key="1">
    <source>
        <dbReference type="SAM" id="Phobius"/>
    </source>
</evidence>
<accession>A0A926HSS3</accession>
<proteinExistence type="predicted"/>
<sequence length="88" mass="9972">MIKGISRQIIEVQETGSIYYERAYFVVKPEYDSAQRQALEKEALKVLRQIDAPSGIKKHGRLALKKLLWMILAAAVGALFTFGIMNFV</sequence>
<keyword evidence="1" id="KW-0812">Transmembrane</keyword>
<feature type="transmembrane region" description="Helical" evidence="1">
    <location>
        <begin position="67"/>
        <end position="87"/>
    </location>
</feature>
<protein>
    <submittedName>
        <fullName evidence="2">Uncharacterized protein</fullName>
    </submittedName>
</protein>
<keyword evidence="1" id="KW-1133">Transmembrane helix</keyword>
<evidence type="ECO:0000313" key="2">
    <source>
        <dbReference type="EMBL" id="MBC8534125.1"/>
    </source>
</evidence>
<comment type="caution">
    <text evidence="2">The sequence shown here is derived from an EMBL/GenBank/DDBJ whole genome shotgun (WGS) entry which is preliminary data.</text>
</comment>
<evidence type="ECO:0000313" key="3">
    <source>
        <dbReference type="Proteomes" id="UP000651482"/>
    </source>
</evidence>
<organism evidence="2 3">
    <name type="scientific">Yeguia hominis</name>
    <dbReference type="NCBI Taxonomy" id="2763662"/>
    <lineage>
        <taxon>Bacteria</taxon>
        <taxon>Bacillati</taxon>
        <taxon>Bacillota</taxon>
        <taxon>Clostridia</taxon>
        <taxon>Eubacteriales</taxon>
        <taxon>Yeguiaceae</taxon>
        <taxon>Yeguia</taxon>
    </lineage>
</organism>
<name>A0A926HSS3_9FIRM</name>
<dbReference type="AlphaFoldDB" id="A0A926HSS3"/>
<dbReference type="RefSeq" id="WP_249319783.1">
    <property type="nucleotide sequence ID" value="NZ_JACRSN010000012.1"/>
</dbReference>
<reference evidence="2" key="1">
    <citation type="submission" date="2020-08" db="EMBL/GenBank/DDBJ databases">
        <title>Genome public.</title>
        <authorList>
            <person name="Liu C."/>
            <person name="Sun Q."/>
        </authorList>
    </citation>
    <scope>NUCLEOTIDE SEQUENCE</scope>
    <source>
        <strain evidence="2">NSJ-40</strain>
    </source>
</reference>